<dbReference type="Gene3D" id="3.40.50.150">
    <property type="entry name" value="Vaccinia Virus protein VP39"/>
    <property type="match status" value="1"/>
</dbReference>
<evidence type="ECO:0000313" key="5">
    <source>
        <dbReference type="Proteomes" id="UP000176445"/>
    </source>
</evidence>
<evidence type="ECO:0000256" key="2">
    <source>
        <dbReference type="ARBA" id="ARBA00022679"/>
    </source>
</evidence>
<proteinExistence type="predicted"/>
<keyword evidence="2" id="KW-0808">Transferase</keyword>
<organism evidence="4 5">
    <name type="scientific">Candidatus Kaiserbacteria bacterium RIFCSPHIGHO2_01_FULL_54_36b</name>
    <dbReference type="NCBI Taxonomy" id="1798483"/>
    <lineage>
        <taxon>Bacteria</taxon>
        <taxon>Candidatus Kaiseribacteriota</taxon>
    </lineage>
</organism>
<accession>A0A1F6CNL8</accession>
<keyword evidence="1" id="KW-0489">Methyltransferase</keyword>
<protein>
    <recommendedName>
        <fullName evidence="6">Methyltransferase domain-containing protein</fullName>
    </recommendedName>
</protein>
<dbReference type="InterPro" id="IPR029063">
    <property type="entry name" value="SAM-dependent_MTases_sf"/>
</dbReference>
<dbReference type="PANTHER" id="PTHR43464:SF19">
    <property type="entry name" value="UBIQUINONE BIOSYNTHESIS O-METHYLTRANSFERASE, MITOCHONDRIAL"/>
    <property type="match status" value="1"/>
</dbReference>
<dbReference type="CDD" id="cd02440">
    <property type="entry name" value="AdoMet_MTases"/>
    <property type="match status" value="1"/>
</dbReference>
<dbReference type="Proteomes" id="UP000176445">
    <property type="component" value="Unassembled WGS sequence"/>
</dbReference>
<keyword evidence="3" id="KW-0949">S-adenosyl-L-methionine</keyword>
<dbReference type="GO" id="GO:0008168">
    <property type="term" value="F:methyltransferase activity"/>
    <property type="evidence" value="ECO:0007669"/>
    <property type="project" value="UniProtKB-KW"/>
</dbReference>
<evidence type="ECO:0000256" key="3">
    <source>
        <dbReference type="ARBA" id="ARBA00022691"/>
    </source>
</evidence>
<evidence type="ECO:0000256" key="1">
    <source>
        <dbReference type="ARBA" id="ARBA00022603"/>
    </source>
</evidence>
<dbReference type="SUPFAM" id="SSF53335">
    <property type="entry name" value="S-adenosyl-L-methionine-dependent methyltransferases"/>
    <property type="match status" value="1"/>
</dbReference>
<dbReference type="Pfam" id="PF13489">
    <property type="entry name" value="Methyltransf_23"/>
    <property type="match status" value="1"/>
</dbReference>
<dbReference type="PANTHER" id="PTHR43464">
    <property type="entry name" value="METHYLTRANSFERASE"/>
    <property type="match status" value="1"/>
</dbReference>
<evidence type="ECO:0000313" key="4">
    <source>
        <dbReference type="EMBL" id="OGG50591.1"/>
    </source>
</evidence>
<dbReference type="GO" id="GO:0032259">
    <property type="term" value="P:methylation"/>
    <property type="evidence" value="ECO:0007669"/>
    <property type="project" value="UniProtKB-KW"/>
</dbReference>
<comment type="caution">
    <text evidence="4">The sequence shown here is derived from an EMBL/GenBank/DDBJ whole genome shotgun (WGS) entry which is preliminary data.</text>
</comment>
<dbReference type="EMBL" id="MFKW01000048">
    <property type="protein sequence ID" value="OGG50591.1"/>
    <property type="molecule type" value="Genomic_DNA"/>
</dbReference>
<evidence type="ECO:0008006" key="6">
    <source>
        <dbReference type="Google" id="ProtNLM"/>
    </source>
</evidence>
<name>A0A1F6CNL8_9BACT</name>
<reference evidence="4 5" key="1">
    <citation type="journal article" date="2016" name="Nat. Commun.">
        <title>Thousands of microbial genomes shed light on interconnected biogeochemical processes in an aquifer system.</title>
        <authorList>
            <person name="Anantharaman K."/>
            <person name="Brown C.T."/>
            <person name="Hug L.A."/>
            <person name="Sharon I."/>
            <person name="Castelle C.J."/>
            <person name="Probst A.J."/>
            <person name="Thomas B.C."/>
            <person name="Singh A."/>
            <person name="Wilkins M.J."/>
            <person name="Karaoz U."/>
            <person name="Brodie E.L."/>
            <person name="Williams K.H."/>
            <person name="Hubbard S.S."/>
            <person name="Banfield J.F."/>
        </authorList>
    </citation>
    <scope>NUCLEOTIDE SEQUENCE [LARGE SCALE GENOMIC DNA]</scope>
</reference>
<dbReference type="AlphaFoldDB" id="A0A1F6CNL8"/>
<gene>
    <name evidence="4" type="ORF">A2704_02330</name>
</gene>
<sequence length="228" mass="25177">MDFFEDDYRSLFAKPPEQVEREVNFIATRAKRGALCLDAGCGEGLHVRGLRLRRPDLTVWGIDSSPSMVKAAAARGIEGISLGDIAEEVIPRNDLTFFIFSSFGHRGYAKVLSNVASALRPGGLLVLDLHNAAPKAEQFKGGPITVEHLGATIREALDKEGWWHLAIEYPSENIRDTKLKLFSAEEINQLLSARGLSKKAMFGDFEEVAYDPESSRRMIVVAEKENSG</sequence>